<dbReference type="AlphaFoldDB" id="A0A8J6B7P8"/>
<proteinExistence type="predicted"/>
<keyword evidence="2" id="KW-1185">Reference proteome</keyword>
<dbReference type="EMBL" id="WNTK01004022">
    <property type="protein sequence ID" value="KAG9464699.1"/>
    <property type="molecule type" value="Genomic_DNA"/>
</dbReference>
<comment type="caution">
    <text evidence="1">The sequence shown here is derived from an EMBL/GenBank/DDBJ whole genome shotgun (WGS) entry which is preliminary data.</text>
</comment>
<name>A0A8J6B7P8_ELECQ</name>
<gene>
    <name evidence="1" type="ORF">GDO78_019529</name>
</gene>
<evidence type="ECO:0000313" key="2">
    <source>
        <dbReference type="Proteomes" id="UP000770717"/>
    </source>
</evidence>
<organism evidence="1 2">
    <name type="scientific">Eleutherodactylus coqui</name>
    <name type="common">Puerto Rican coqui</name>
    <dbReference type="NCBI Taxonomy" id="57060"/>
    <lineage>
        <taxon>Eukaryota</taxon>
        <taxon>Metazoa</taxon>
        <taxon>Chordata</taxon>
        <taxon>Craniata</taxon>
        <taxon>Vertebrata</taxon>
        <taxon>Euteleostomi</taxon>
        <taxon>Amphibia</taxon>
        <taxon>Batrachia</taxon>
        <taxon>Anura</taxon>
        <taxon>Neobatrachia</taxon>
        <taxon>Hyloidea</taxon>
        <taxon>Eleutherodactylidae</taxon>
        <taxon>Eleutherodactylinae</taxon>
        <taxon>Eleutherodactylus</taxon>
        <taxon>Eleutherodactylus</taxon>
    </lineage>
</organism>
<dbReference type="Proteomes" id="UP000770717">
    <property type="component" value="Unassembled WGS sequence"/>
</dbReference>
<accession>A0A8J6B7P8</accession>
<protein>
    <submittedName>
        <fullName evidence="1">Uncharacterized protein</fullName>
    </submittedName>
</protein>
<reference evidence="1" key="1">
    <citation type="thesis" date="2020" institute="ProQuest LLC" country="789 East Eisenhower Parkway, Ann Arbor, MI, USA">
        <title>Comparative Genomics and Chromosome Evolution.</title>
        <authorList>
            <person name="Mudd A.B."/>
        </authorList>
    </citation>
    <scope>NUCLEOTIDE SEQUENCE</scope>
    <source>
        <strain evidence="1">HN-11 Male</strain>
        <tissue evidence="1">Kidney and liver</tissue>
    </source>
</reference>
<sequence length="88" mass="9532">MLPDKIDCCGTRWWLALTSGRMQGSDHTTLLICPCGKLHIGTISANVGSMPPLQVPSPQTSGIGEIVGQKTDKSVTATIESQKFWDCW</sequence>
<evidence type="ECO:0000313" key="1">
    <source>
        <dbReference type="EMBL" id="KAG9464699.1"/>
    </source>
</evidence>